<dbReference type="AlphaFoldDB" id="A0A1H2Z3S5"/>
<dbReference type="OrthoDB" id="1252911at2"/>
<name>A0A1H2Z3S5_9FLAO</name>
<evidence type="ECO:0000313" key="1">
    <source>
        <dbReference type="EMBL" id="SDX12082.1"/>
    </source>
</evidence>
<keyword evidence="2" id="KW-1185">Reference proteome</keyword>
<evidence type="ECO:0000313" key="2">
    <source>
        <dbReference type="Proteomes" id="UP000198569"/>
    </source>
</evidence>
<accession>A0A1H2Z3S5</accession>
<proteinExistence type="predicted"/>
<protein>
    <submittedName>
        <fullName evidence="1">Uncharacterized protein</fullName>
    </submittedName>
</protein>
<reference evidence="2" key="1">
    <citation type="submission" date="2016-10" db="EMBL/GenBank/DDBJ databases">
        <authorList>
            <person name="Varghese N."/>
            <person name="Submissions S."/>
        </authorList>
    </citation>
    <scope>NUCLEOTIDE SEQUENCE [LARGE SCALE GENOMIC DNA]</scope>
    <source>
        <strain evidence="2">DSM 15718</strain>
    </source>
</reference>
<organism evidence="1 2">
    <name type="scientific">Flavobacterium degerlachei</name>
    <dbReference type="NCBI Taxonomy" id="229203"/>
    <lineage>
        <taxon>Bacteria</taxon>
        <taxon>Pseudomonadati</taxon>
        <taxon>Bacteroidota</taxon>
        <taxon>Flavobacteriia</taxon>
        <taxon>Flavobacteriales</taxon>
        <taxon>Flavobacteriaceae</taxon>
        <taxon>Flavobacterium</taxon>
    </lineage>
</organism>
<dbReference type="EMBL" id="FNMV01000007">
    <property type="protein sequence ID" value="SDX12082.1"/>
    <property type="molecule type" value="Genomic_DNA"/>
</dbReference>
<dbReference type="STRING" id="229203.SAMN05444338_10775"/>
<dbReference type="RefSeq" id="WP_091431828.1">
    <property type="nucleotide sequence ID" value="NZ_FNMV01000007.1"/>
</dbReference>
<dbReference type="Proteomes" id="UP000198569">
    <property type="component" value="Unassembled WGS sequence"/>
</dbReference>
<sequence length="168" mass="18025">MDTAAEIKQALIKALGITPNLAITATVVSIENDTCTVKLLSELVLSDVRLKATISDGEDRFLIVPKINSEVILMSQTGTLSSLMLIKVDAVESIRYKKGDFEFAVDGTSGKVTLKNSSNNFGALVTQFITEIKTMIILTPTGPGKVAPSSITKFEALDAKFKTLLNSD</sequence>
<gene>
    <name evidence="1" type="ORF">SAMN05444338_10775</name>
</gene>